<organism evidence="3 4">
    <name type="scientific">Agrobacterium vitis</name>
    <name type="common">Rhizobium vitis</name>
    <dbReference type="NCBI Taxonomy" id="373"/>
    <lineage>
        <taxon>Bacteria</taxon>
        <taxon>Pseudomonadati</taxon>
        <taxon>Pseudomonadota</taxon>
        <taxon>Alphaproteobacteria</taxon>
        <taxon>Hyphomicrobiales</taxon>
        <taxon>Rhizobiaceae</taxon>
        <taxon>Rhizobium/Agrobacterium group</taxon>
        <taxon>Agrobacterium</taxon>
    </lineage>
</organism>
<feature type="transmembrane region" description="Helical" evidence="1">
    <location>
        <begin position="20"/>
        <end position="49"/>
    </location>
</feature>
<accession>A0AAE2UX74</accession>
<protein>
    <submittedName>
        <fullName evidence="3">Tripartite tricarboxylate transporter permease</fullName>
    </submittedName>
</protein>
<feature type="transmembrane region" description="Helical" evidence="1">
    <location>
        <begin position="406"/>
        <end position="427"/>
    </location>
</feature>
<dbReference type="Pfam" id="PF01970">
    <property type="entry name" value="TctA"/>
    <property type="match status" value="1"/>
</dbReference>
<feature type="transmembrane region" description="Helical" evidence="1">
    <location>
        <begin position="463"/>
        <end position="484"/>
    </location>
</feature>
<dbReference type="RefSeq" id="WP_194417407.1">
    <property type="nucleotide sequence ID" value="NZ_JACXXJ020000006.1"/>
</dbReference>
<evidence type="ECO:0000313" key="4">
    <source>
        <dbReference type="Proteomes" id="UP000655037"/>
    </source>
</evidence>
<sequence length="507" mass="53670">MDTFNQLLHGFWIAATPVNLLWSLLGVTLGTAIGVLPGIGPSATIALLLPLTFQGDPISAFILFGGIYYGAMYGGSTTSILLNMPGESTSLMTAIDGYQMARKGRAAAALATAAIGSFVAGTIATIALTFVAPVIVSFALKFGPAEYFMLAVLAFSTTTALVGRSITRGLASLAIGILAGFVGLDLQTGQARMTFGAMELLDGFSLSTISVGLFAVGEVFHLALHPQPEEHSTTQPISGKIGMTREDLSRSWRPWLRGTFIGFPLGALPAGGGEIPTFISYFVEKTFSRRRHEFGHGAIEGVAGPEAANNASTAGVLLPLLTLGLPTSATAAIMLSALQGYGLKPGPFLLQDQPDLVWSFVASLLIGNFFLLVLNLPLARVWARMLTIPQPPLLAAILVLSTISTYAISQSAFDLVVLYAFGVLGYFMRRLDFPQTPLIVGMILGPMAEQQFRRAMAISQGDLGVFVSHSLSLSLLIMALLALFGPPMVRILHPFARQTFEKIGTAA</sequence>
<feature type="transmembrane region" description="Helical" evidence="1">
    <location>
        <begin position="61"/>
        <end position="82"/>
    </location>
</feature>
<gene>
    <name evidence="3" type="ORF">IEI95_028970</name>
</gene>
<keyword evidence="1" id="KW-1133">Transmembrane helix</keyword>
<evidence type="ECO:0000259" key="2">
    <source>
        <dbReference type="Pfam" id="PF01970"/>
    </source>
</evidence>
<comment type="caution">
    <text evidence="3">The sequence shown here is derived from an EMBL/GenBank/DDBJ whole genome shotgun (WGS) entry which is preliminary data.</text>
</comment>
<proteinExistence type="predicted"/>
<feature type="transmembrane region" description="Helical" evidence="1">
    <location>
        <begin position="356"/>
        <end position="374"/>
    </location>
</feature>
<feature type="transmembrane region" description="Helical" evidence="1">
    <location>
        <begin position="169"/>
        <end position="188"/>
    </location>
</feature>
<evidence type="ECO:0000313" key="3">
    <source>
        <dbReference type="EMBL" id="MBF2718231.1"/>
    </source>
</evidence>
<feature type="transmembrane region" description="Helical" evidence="1">
    <location>
        <begin position="260"/>
        <end position="283"/>
    </location>
</feature>
<dbReference type="PANTHER" id="PTHR35342">
    <property type="entry name" value="TRICARBOXYLIC TRANSPORT PROTEIN"/>
    <property type="match status" value="1"/>
</dbReference>
<dbReference type="AlphaFoldDB" id="A0AAE2UX74"/>
<feature type="transmembrane region" description="Helical" evidence="1">
    <location>
        <begin position="107"/>
        <end position="140"/>
    </location>
</feature>
<name>A0AAE2UX74_AGRVI</name>
<dbReference type="PANTHER" id="PTHR35342:SF5">
    <property type="entry name" value="TRICARBOXYLIC TRANSPORT PROTEIN"/>
    <property type="match status" value="1"/>
</dbReference>
<keyword evidence="1" id="KW-0472">Membrane</keyword>
<dbReference type="Proteomes" id="UP000655037">
    <property type="component" value="Unassembled WGS sequence"/>
</dbReference>
<feature type="transmembrane region" description="Helical" evidence="1">
    <location>
        <begin position="316"/>
        <end position="336"/>
    </location>
</feature>
<feature type="domain" description="DUF112" evidence="2">
    <location>
        <begin position="20"/>
        <end position="439"/>
    </location>
</feature>
<dbReference type="InterPro" id="IPR002823">
    <property type="entry name" value="DUF112_TM"/>
</dbReference>
<evidence type="ECO:0000256" key="1">
    <source>
        <dbReference type="SAM" id="Phobius"/>
    </source>
</evidence>
<dbReference type="EMBL" id="JACXXJ020000006">
    <property type="protein sequence ID" value="MBF2718231.1"/>
    <property type="molecule type" value="Genomic_DNA"/>
</dbReference>
<keyword evidence="1" id="KW-0812">Transmembrane</keyword>
<reference evidence="3" key="1">
    <citation type="submission" date="2020-11" db="EMBL/GenBank/DDBJ databases">
        <title>Agrobacterium vitis strain K377 genome.</title>
        <authorList>
            <person name="Xi H."/>
        </authorList>
    </citation>
    <scope>NUCLEOTIDE SEQUENCE</scope>
    <source>
        <strain evidence="3">K377</strain>
    </source>
</reference>
<feature type="transmembrane region" description="Helical" evidence="1">
    <location>
        <begin position="381"/>
        <end position="400"/>
    </location>
</feature>